<dbReference type="Proteomes" id="UP000070700">
    <property type="component" value="Unassembled WGS sequence"/>
</dbReference>
<accession>A0A194WWN9</accession>
<organism evidence="1 2">
    <name type="scientific">Mollisia scopiformis</name>
    <name type="common">Conifer needle endophyte fungus</name>
    <name type="synonym">Phialocephala scopiformis</name>
    <dbReference type="NCBI Taxonomy" id="149040"/>
    <lineage>
        <taxon>Eukaryota</taxon>
        <taxon>Fungi</taxon>
        <taxon>Dikarya</taxon>
        <taxon>Ascomycota</taxon>
        <taxon>Pezizomycotina</taxon>
        <taxon>Leotiomycetes</taxon>
        <taxon>Helotiales</taxon>
        <taxon>Mollisiaceae</taxon>
        <taxon>Mollisia</taxon>
    </lineage>
</organism>
<name>A0A194WWN9_MOLSC</name>
<dbReference type="EMBL" id="KQ947424">
    <property type="protein sequence ID" value="KUJ12360.1"/>
    <property type="molecule type" value="Genomic_DNA"/>
</dbReference>
<reference evidence="1 2" key="1">
    <citation type="submission" date="2015-10" db="EMBL/GenBank/DDBJ databases">
        <title>Full genome of DAOMC 229536 Phialocephala scopiformis, a fungal endophyte of spruce producing the potent anti-insectan compound rugulosin.</title>
        <authorList>
            <consortium name="DOE Joint Genome Institute"/>
            <person name="Walker A.K."/>
            <person name="Frasz S.L."/>
            <person name="Seifert K.A."/>
            <person name="Miller J.D."/>
            <person name="Mondo S.J."/>
            <person name="Labutti K."/>
            <person name="Lipzen A."/>
            <person name="Dockter R."/>
            <person name="Kennedy M."/>
            <person name="Grigoriev I.V."/>
            <person name="Spatafora J.W."/>
        </authorList>
    </citation>
    <scope>NUCLEOTIDE SEQUENCE [LARGE SCALE GENOMIC DNA]</scope>
    <source>
        <strain evidence="1 2">CBS 120377</strain>
    </source>
</reference>
<protein>
    <submittedName>
        <fullName evidence="1">Uncharacterized protein</fullName>
    </submittedName>
</protein>
<dbReference type="GeneID" id="28832641"/>
<evidence type="ECO:0000313" key="1">
    <source>
        <dbReference type="EMBL" id="KUJ12360.1"/>
    </source>
</evidence>
<sequence length="224" mass="24086">MGFYGLMPADKLSAVYNSKTKILTLTGSGKHAQESTTSIGFTQQTLYGGMLFDFGGWTGPLIDPPTYFDYTRSSHIPMVLPNPAYPTNGLTIKTSNHPEGISVEIVFKGTPDEAAPAPAATSGTDEPGHTVQYGPFAAYDSLPFAVTQVISGPVFIKYDETLLNLKSAMVANTPHPPGVRVPETTSIIWTFVPIVNSGKTEVVVTYEVGSETVVAVWSYDIYKP</sequence>
<dbReference type="KEGG" id="psco:LY89DRAFT_785737"/>
<dbReference type="AlphaFoldDB" id="A0A194WWN9"/>
<evidence type="ECO:0000313" key="2">
    <source>
        <dbReference type="Proteomes" id="UP000070700"/>
    </source>
</evidence>
<proteinExistence type="predicted"/>
<keyword evidence="2" id="KW-1185">Reference proteome</keyword>
<dbReference type="OrthoDB" id="5402897at2759"/>
<dbReference type="RefSeq" id="XP_018066715.1">
    <property type="nucleotide sequence ID" value="XM_018222915.1"/>
</dbReference>
<dbReference type="InParanoid" id="A0A194WWN9"/>
<gene>
    <name evidence="1" type="ORF">LY89DRAFT_785737</name>
</gene>